<dbReference type="AlphaFoldDB" id="A0A090S3G3"/>
<dbReference type="Gene3D" id="3.40.640.10">
    <property type="entry name" value="Type I PLP-dependent aspartate aminotransferase-like (Major domain)"/>
    <property type="match status" value="1"/>
</dbReference>
<gene>
    <name evidence="3" type="ORF">JCM19235_289</name>
</gene>
<keyword evidence="4" id="KW-1185">Reference proteome</keyword>
<protein>
    <submittedName>
        <fullName evidence="3">Cysteine desulfurase</fullName>
        <ecNumber evidence="3">2.8.1.7</ecNumber>
    </submittedName>
</protein>
<dbReference type="InterPro" id="IPR011340">
    <property type="entry name" value="Cys_dSase-rel"/>
</dbReference>
<dbReference type="Pfam" id="PF00266">
    <property type="entry name" value="Aminotran_5"/>
    <property type="match status" value="1"/>
</dbReference>
<evidence type="ECO:0000313" key="4">
    <source>
        <dbReference type="Proteomes" id="UP000029228"/>
    </source>
</evidence>
<evidence type="ECO:0000259" key="2">
    <source>
        <dbReference type="Pfam" id="PF00266"/>
    </source>
</evidence>
<sequence length="418" mass="46244">MSSFLLQKVRKMRFTPNTARAQFTALSQTHNNKPVVFLDGPGGSQVPQSVLTAMNEYLGFYNSNLGGHYFSSKRTVELVADAREHARALLNAPTADNIVFGANMTSLTFQLSRAISRDWQAGDEVIVTALDHYSNVSSWEQAAEDKGATVKQAKVDPKDCSVDLAHLESLLNEKTRLVAITYASNTTGTITDIRRVVEMAKRYGAAVYVDAVHYTPHGLVDVEALGCDFLVCSAYKFFGPHLGVAFVASDWLQSLRPYKVEPATDIGPARFETGTQNFEALAGFIAAVDYLASWGEGDSLRQQLVSAMKDIGAHEEQISRYFLQRLSKVESLSRYGTENCDHLKRTPTFALRSSKHSPELLAKALGEHNLCVWNGHFYALGLVRQLGLDDKGGVLRVGFMHYNTLEEVDLFFDTLESL</sequence>
<reference evidence="3 4" key="2">
    <citation type="submission" date="2014-09" db="EMBL/GenBank/DDBJ databases">
        <authorList>
            <consortium name="NBRP consortium"/>
            <person name="Sawabe T."/>
            <person name="Meirelles P."/>
            <person name="Nakanishi M."/>
            <person name="Sayaka M."/>
            <person name="Hattori M."/>
            <person name="Ohkuma M."/>
        </authorList>
    </citation>
    <scope>NUCLEOTIDE SEQUENCE [LARGE SCALE GENOMIC DNA]</scope>
    <source>
        <strain evidence="4">JCM19235</strain>
    </source>
</reference>
<proteinExistence type="predicted"/>
<name>A0A090S3G3_9VIBR</name>
<comment type="caution">
    <text evidence="3">The sequence shown here is derived from an EMBL/GenBank/DDBJ whole genome shotgun (WGS) entry which is preliminary data.</text>
</comment>
<dbReference type="EMBL" id="BBMR01000007">
    <property type="protein sequence ID" value="GAL21014.1"/>
    <property type="molecule type" value="Genomic_DNA"/>
</dbReference>
<dbReference type="InterPro" id="IPR015424">
    <property type="entry name" value="PyrdxlP-dep_Trfase"/>
</dbReference>
<evidence type="ECO:0000256" key="1">
    <source>
        <dbReference type="ARBA" id="ARBA00022898"/>
    </source>
</evidence>
<reference evidence="3 4" key="1">
    <citation type="submission" date="2014-09" db="EMBL/GenBank/DDBJ databases">
        <title>Vibrio maritimus JCM 19235. (C45) whole genome shotgun sequence.</title>
        <authorList>
            <person name="Sawabe T."/>
            <person name="Meirelles P."/>
            <person name="Nakanishi M."/>
            <person name="Sayaka M."/>
            <person name="Hattori M."/>
            <person name="Ohkuma M."/>
        </authorList>
    </citation>
    <scope>NUCLEOTIDE SEQUENCE [LARGE SCALE GENOMIC DNA]</scope>
    <source>
        <strain evidence="4">JCM19235</strain>
    </source>
</reference>
<feature type="domain" description="Aminotransferase class V" evidence="2">
    <location>
        <begin position="36"/>
        <end position="411"/>
    </location>
</feature>
<dbReference type="InterPro" id="IPR015422">
    <property type="entry name" value="PyrdxlP-dep_Trfase_small"/>
</dbReference>
<dbReference type="NCBIfam" id="TIGR01976">
    <property type="entry name" value="am_tr_V_VC1184"/>
    <property type="match status" value="1"/>
</dbReference>
<keyword evidence="3" id="KW-0808">Transferase</keyword>
<dbReference type="SUPFAM" id="SSF53383">
    <property type="entry name" value="PLP-dependent transferases"/>
    <property type="match status" value="1"/>
</dbReference>
<evidence type="ECO:0000313" key="3">
    <source>
        <dbReference type="EMBL" id="GAL21014.1"/>
    </source>
</evidence>
<dbReference type="PANTHER" id="PTHR43586:SF21">
    <property type="entry name" value="PYRIDOXAL PHOSPHATE (PLP)-DEPENDENT ASPARTATE AMINOTRANSFERASE SUPERFAMILY"/>
    <property type="match status" value="1"/>
</dbReference>
<dbReference type="Proteomes" id="UP000029228">
    <property type="component" value="Unassembled WGS sequence"/>
</dbReference>
<dbReference type="Gene3D" id="3.90.1150.10">
    <property type="entry name" value="Aspartate Aminotransferase, domain 1"/>
    <property type="match status" value="1"/>
</dbReference>
<dbReference type="PANTHER" id="PTHR43586">
    <property type="entry name" value="CYSTEINE DESULFURASE"/>
    <property type="match status" value="1"/>
</dbReference>
<dbReference type="STRING" id="990268.JCM19235_289"/>
<accession>A0A090S3G3</accession>
<dbReference type="EC" id="2.8.1.7" evidence="3"/>
<dbReference type="GO" id="GO:0031071">
    <property type="term" value="F:cysteine desulfurase activity"/>
    <property type="evidence" value="ECO:0007669"/>
    <property type="project" value="UniProtKB-EC"/>
</dbReference>
<dbReference type="InterPro" id="IPR000192">
    <property type="entry name" value="Aminotrans_V_dom"/>
</dbReference>
<dbReference type="InterPro" id="IPR015421">
    <property type="entry name" value="PyrdxlP-dep_Trfase_major"/>
</dbReference>
<organism evidence="3 4">
    <name type="scientific">Vibrio maritimus</name>
    <dbReference type="NCBI Taxonomy" id="990268"/>
    <lineage>
        <taxon>Bacteria</taxon>
        <taxon>Pseudomonadati</taxon>
        <taxon>Pseudomonadota</taxon>
        <taxon>Gammaproteobacteria</taxon>
        <taxon>Vibrionales</taxon>
        <taxon>Vibrionaceae</taxon>
        <taxon>Vibrio</taxon>
    </lineage>
</organism>
<keyword evidence="1" id="KW-0663">Pyridoxal phosphate</keyword>